<dbReference type="InterPro" id="IPR036271">
    <property type="entry name" value="Tet_transcr_reg_TetR-rel_C_sf"/>
</dbReference>
<dbReference type="SUPFAM" id="SSF48498">
    <property type="entry name" value="Tetracyclin repressor-like, C-terminal domain"/>
    <property type="match status" value="1"/>
</dbReference>
<dbReference type="EMBL" id="JBHSQE010000003">
    <property type="protein sequence ID" value="MFC6146197.1"/>
    <property type="molecule type" value="Genomic_DNA"/>
</dbReference>
<evidence type="ECO:0000259" key="3">
    <source>
        <dbReference type="PROSITE" id="PS50977"/>
    </source>
</evidence>
<sequence length="186" mass="20060">MTTARRMIRRAATDEKIADGVLAIIRREGLGAVTIDAVVAETGVAKTTIYRRYADRTELLRGVATSLTPPPERTHAHTAAGMRELVEDIRTVFEERVGLAAVGTIMAEPGADVEAWREGLVTPLAERLGEYLEGGVEKQVFGAGYNLDLIIDLVIGGLFIADTRHGEVPPTWTSDLAGLLWGHLSG</sequence>
<evidence type="ECO:0000313" key="5">
    <source>
        <dbReference type="Proteomes" id="UP001596244"/>
    </source>
</evidence>
<keyword evidence="5" id="KW-1185">Reference proteome</keyword>
<dbReference type="InterPro" id="IPR050109">
    <property type="entry name" value="HTH-type_TetR-like_transc_reg"/>
</dbReference>
<dbReference type="Proteomes" id="UP001596244">
    <property type="component" value="Unassembled WGS sequence"/>
</dbReference>
<reference evidence="5" key="1">
    <citation type="journal article" date="2019" name="Int. J. Syst. Evol. Microbiol.">
        <title>The Global Catalogue of Microorganisms (GCM) 10K type strain sequencing project: providing services to taxonomists for standard genome sequencing and annotation.</title>
        <authorList>
            <consortium name="The Broad Institute Genomics Platform"/>
            <consortium name="The Broad Institute Genome Sequencing Center for Infectious Disease"/>
            <person name="Wu L."/>
            <person name="Ma J."/>
        </authorList>
    </citation>
    <scope>NUCLEOTIDE SEQUENCE [LARGE SCALE GENOMIC DNA]</scope>
    <source>
        <strain evidence="5">CCUG 51943</strain>
    </source>
</reference>
<dbReference type="PANTHER" id="PTHR30055:SF148">
    <property type="entry name" value="TETR-FAMILY TRANSCRIPTIONAL REGULATOR"/>
    <property type="match status" value="1"/>
</dbReference>
<dbReference type="PANTHER" id="PTHR30055">
    <property type="entry name" value="HTH-TYPE TRANSCRIPTIONAL REGULATOR RUTR"/>
    <property type="match status" value="1"/>
</dbReference>
<name>A0ABW1QA03_9CORY</name>
<organism evidence="4 5">
    <name type="scientific">Corynebacterium nasicanis</name>
    <dbReference type="NCBI Taxonomy" id="1448267"/>
    <lineage>
        <taxon>Bacteria</taxon>
        <taxon>Bacillati</taxon>
        <taxon>Actinomycetota</taxon>
        <taxon>Actinomycetes</taxon>
        <taxon>Mycobacteriales</taxon>
        <taxon>Corynebacteriaceae</taxon>
        <taxon>Corynebacterium</taxon>
    </lineage>
</organism>
<comment type="caution">
    <text evidence="4">The sequence shown here is derived from an EMBL/GenBank/DDBJ whole genome shotgun (WGS) entry which is preliminary data.</text>
</comment>
<feature type="DNA-binding region" description="H-T-H motif" evidence="2">
    <location>
        <begin position="34"/>
        <end position="53"/>
    </location>
</feature>
<dbReference type="Pfam" id="PF00440">
    <property type="entry name" value="TetR_N"/>
    <property type="match status" value="1"/>
</dbReference>
<dbReference type="InterPro" id="IPR001647">
    <property type="entry name" value="HTH_TetR"/>
</dbReference>
<accession>A0ABW1QA03</accession>
<proteinExistence type="predicted"/>
<evidence type="ECO:0000256" key="1">
    <source>
        <dbReference type="ARBA" id="ARBA00023125"/>
    </source>
</evidence>
<dbReference type="Gene3D" id="1.10.357.10">
    <property type="entry name" value="Tetracycline Repressor, domain 2"/>
    <property type="match status" value="1"/>
</dbReference>
<keyword evidence="1 2" id="KW-0238">DNA-binding</keyword>
<feature type="domain" description="HTH tetR-type" evidence="3">
    <location>
        <begin position="11"/>
        <end position="71"/>
    </location>
</feature>
<dbReference type="SUPFAM" id="SSF46689">
    <property type="entry name" value="Homeodomain-like"/>
    <property type="match status" value="1"/>
</dbReference>
<dbReference type="RefSeq" id="WP_377000557.1">
    <property type="nucleotide sequence ID" value="NZ_JBHSQE010000003.1"/>
</dbReference>
<protein>
    <submittedName>
        <fullName evidence="4">TetR/AcrR family transcriptional regulator</fullName>
    </submittedName>
</protein>
<gene>
    <name evidence="4" type="ORF">ACFPUZ_05185</name>
</gene>
<evidence type="ECO:0000313" key="4">
    <source>
        <dbReference type="EMBL" id="MFC6146197.1"/>
    </source>
</evidence>
<evidence type="ECO:0000256" key="2">
    <source>
        <dbReference type="PROSITE-ProRule" id="PRU00335"/>
    </source>
</evidence>
<dbReference type="InterPro" id="IPR009057">
    <property type="entry name" value="Homeodomain-like_sf"/>
</dbReference>
<dbReference type="PROSITE" id="PS50977">
    <property type="entry name" value="HTH_TETR_2"/>
    <property type="match status" value="1"/>
</dbReference>